<sequence>MGSVSARRLVAVLTAVVLLAGCERATSFDGPEPPLRPAWASLSLPLPPGPPGRLLLRDAATCGGRWYVTGGVADAAGGTRPAAWTSADGVTFTPLTLVPSSFSGEQHVLSAVACRGSRVAAVGSKGGGVHGNPRVGTWAQGPDGALREVLAPFEQFGGPRAVRVGRLVAGPRGWLVVGSRVAGAAVWISPDSSAFTLVEGAPELAGDGRGRTAADDAVAVPSGWLVVGSLLAAAGPRPLAWTSADGRVWRRAELPGGPVGSGAAQRVVASARGPVAVGSAGAAGFGAWRLSGDGWRWVGTLGTAGTSAGGGVPSVAGLAAAGGDLVAVVREAAGHALWTSSDAGDSWRPMALPRAVPDTGDTAVAVATDGDRLLLVEDDGKGSRAWWGRVPAVDR</sequence>
<evidence type="ECO:0000313" key="2">
    <source>
        <dbReference type="Proteomes" id="UP000783871"/>
    </source>
</evidence>
<comment type="caution">
    <text evidence="1">The sequence shown here is derived from an EMBL/GenBank/DDBJ whole genome shotgun (WGS) entry which is preliminary data.</text>
</comment>
<dbReference type="InterPro" id="IPR036278">
    <property type="entry name" value="Sialidase_sf"/>
</dbReference>
<dbReference type="PROSITE" id="PS51257">
    <property type="entry name" value="PROKAR_LIPOPROTEIN"/>
    <property type="match status" value="1"/>
</dbReference>
<dbReference type="Proteomes" id="UP000783871">
    <property type="component" value="Unassembled WGS sequence"/>
</dbReference>
<proteinExistence type="predicted"/>
<name>A0ABX0Z3I1_9ACTN</name>
<organism evidence="1 2">
    <name type="scientific">Micromonospora thermarum</name>
    <dbReference type="NCBI Taxonomy" id="2720024"/>
    <lineage>
        <taxon>Bacteria</taxon>
        <taxon>Bacillati</taxon>
        <taxon>Actinomycetota</taxon>
        <taxon>Actinomycetes</taxon>
        <taxon>Micromonosporales</taxon>
        <taxon>Micromonosporaceae</taxon>
        <taxon>Micromonospora</taxon>
    </lineage>
</organism>
<dbReference type="SUPFAM" id="SSF50939">
    <property type="entry name" value="Sialidases"/>
    <property type="match status" value="1"/>
</dbReference>
<gene>
    <name evidence="1" type="ORF">HCJ94_10420</name>
</gene>
<keyword evidence="2" id="KW-1185">Reference proteome</keyword>
<evidence type="ECO:0008006" key="3">
    <source>
        <dbReference type="Google" id="ProtNLM"/>
    </source>
</evidence>
<dbReference type="EMBL" id="JAATEO010000009">
    <property type="protein sequence ID" value="NJP32381.1"/>
    <property type="molecule type" value="Genomic_DNA"/>
</dbReference>
<reference evidence="1 2" key="1">
    <citation type="submission" date="2020-03" db="EMBL/GenBank/DDBJ databases">
        <title>WGS of actinomycetes isolated from Thailand.</title>
        <authorList>
            <person name="Thawai C."/>
        </authorList>
    </citation>
    <scope>NUCLEOTIDE SEQUENCE [LARGE SCALE GENOMIC DNA]</scope>
    <source>
        <strain evidence="1 2">HSS6-12</strain>
    </source>
</reference>
<evidence type="ECO:0000313" key="1">
    <source>
        <dbReference type="EMBL" id="NJP32381.1"/>
    </source>
</evidence>
<protein>
    <recommendedName>
        <fullName evidence="3">Exo-alpha-sialidase</fullName>
    </recommendedName>
</protein>
<accession>A0ABX0Z3I1</accession>